<dbReference type="InterPro" id="IPR036388">
    <property type="entry name" value="WH-like_DNA-bd_sf"/>
</dbReference>
<dbReference type="Gene3D" id="1.10.10.10">
    <property type="entry name" value="Winged helix-like DNA-binding domain superfamily/Winged helix DNA-binding domain"/>
    <property type="match status" value="1"/>
</dbReference>
<dbReference type="SUPFAM" id="SSF46785">
    <property type="entry name" value="Winged helix' DNA-binding domain"/>
    <property type="match status" value="1"/>
</dbReference>
<dbReference type="SMART" id="SM00418">
    <property type="entry name" value="HTH_ARSR"/>
    <property type="match status" value="1"/>
</dbReference>
<dbReference type="Gene3D" id="6.10.140.2180">
    <property type="match status" value="1"/>
</dbReference>
<sequence>MAKKADMLLHPIRMRIIQALLLENALTVAQLVIKLGNVPQATIYRHINLLLEAQMIEVTDTKRVQGTVERYFSVAKENLSIPEAEMRAASQEDTLRYLTAFHTSLLQQAEDYIMHTPAENYEKDGFGFWQIPLHLTEDQYQQFSVRFKELLQDFEGHEAGPGTKSRLFSGMFIPQKDS</sequence>
<dbReference type="InterPro" id="IPR036390">
    <property type="entry name" value="WH_DNA-bd_sf"/>
</dbReference>
<dbReference type="InterPro" id="IPR011991">
    <property type="entry name" value="ArsR-like_HTH"/>
</dbReference>
<dbReference type="Pfam" id="PF12840">
    <property type="entry name" value="HTH_20"/>
    <property type="match status" value="1"/>
</dbReference>
<dbReference type="Proteomes" id="UP001235840">
    <property type="component" value="Unassembled WGS sequence"/>
</dbReference>
<evidence type="ECO:0000313" key="4">
    <source>
        <dbReference type="Proteomes" id="UP001235840"/>
    </source>
</evidence>
<dbReference type="CDD" id="cd00090">
    <property type="entry name" value="HTH_ARSR"/>
    <property type="match status" value="1"/>
</dbReference>
<dbReference type="GO" id="GO:0003677">
    <property type="term" value="F:DNA binding"/>
    <property type="evidence" value="ECO:0007669"/>
    <property type="project" value="UniProtKB-KW"/>
</dbReference>
<accession>A0ABT9VXU3</accession>
<keyword evidence="1 3" id="KW-0238">DNA-binding</keyword>
<dbReference type="InterPro" id="IPR001845">
    <property type="entry name" value="HTH_ArsR_DNA-bd_dom"/>
</dbReference>
<evidence type="ECO:0000256" key="1">
    <source>
        <dbReference type="ARBA" id="ARBA00023125"/>
    </source>
</evidence>
<evidence type="ECO:0000259" key="2">
    <source>
        <dbReference type="SMART" id="SM00418"/>
    </source>
</evidence>
<reference evidence="3 4" key="1">
    <citation type="submission" date="2023-07" db="EMBL/GenBank/DDBJ databases">
        <title>Genomic Encyclopedia of Type Strains, Phase IV (KMG-IV): sequencing the most valuable type-strain genomes for metagenomic binning, comparative biology and taxonomic classification.</title>
        <authorList>
            <person name="Goeker M."/>
        </authorList>
    </citation>
    <scope>NUCLEOTIDE SEQUENCE [LARGE SCALE GENOMIC DNA]</scope>
    <source>
        <strain evidence="3 4">DSM 12751</strain>
    </source>
</reference>
<dbReference type="EMBL" id="JAUSTY010000005">
    <property type="protein sequence ID" value="MDQ0165632.1"/>
    <property type="molecule type" value="Genomic_DNA"/>
</dbReference>
<dbReference type="RefSeq" id="WP_307392935.1">
    <property type="nucleotide sequence ID" value="NZ_BAAADK010000011.1"/>
</dbReference>
<dbReference type="NCBIfam" id="NF005061">
    <property type="entry name" value="PRK06474.1"/>
    <property type="match status" value="1"/>
</dbReference>
<comment type="caution">
    <text evidence="3">The sequence shown here is derived from an EMBL/GenBank/DDBJ whole genome shotgun (WGS) entry which is preliminary data.</text>
</comment>
<evidence type="ECO:0000313" key="3">
    <source>
        <dbReference type="EMBL" id="MDQ0165632.1"/>
    </source>
</evidence>
<proteinExistence type="predicted"/>
<gene>
    <name evidence="3" type="ORF">J2S11_001533</name>
</gene>
<protein>
    <submittedName>
        <fullName evidence="3">DNA-binding transcriptional ArsR family regulator</fullName>
    </submittedName>
</protein>
<name>A0ABT9VXU3_9BACI</name>
<organism evidence="3 4">
    <name type="scientific">Caldalkalibacillus horti</name>
    <dbReference type="NCBI Taxonomy" id="77523"/>
    <lineage>
        <taxon>Bacteria</taxon>
        <taxon>Bacillati</taxon>
        <taxon>Bacillota</taxon>
        <taxon>Bacilli</taxon>
        <taxon>Bacillales</taxon>
        <taxon>Bacillaceae</taxon>
        <taxon>Caldalkalibacillus</taxon>
    </lineage>
</organism>
<feature type="domain" description="HTH arsR-type" evidence="2">
    <location>
        <begin position="3"/>
        <end position="94"/>
    </location>
</feature>
<keyword evidence="4" id="KW-1185">Reference proteome</keyword>